<dbReference type="InterPro" id="IPR027417">
    <property type="entry name" value="P-loop_NTPase"/>
</dbReference>
<dbReference type="GO" id="GO:0016787">
    <property type="term" value="F:hydrolase activity"/>
    <property type="evidence" value="ECO:0007669"/>
    <property type="project" value="UniProtKB-KW"/>
</dbReference>
<feature type="compositionally biased region" description="Low complexity" evidence="5">
    <location>
        <begin position="822"/>
        <end position="840"/>
    </location>
</feature>
<name>A0A2I2KII8_9ACTN</name>
<dbReference type="RefSeq" id="WP_243407049.1">
    <property type="nucleotide sequence ID" value="NZ_FZMO01000002.1"/>
</dbReference>
<dbReference type="Gene3D" id="3.40.50.300">
    <property type="entry name" value="P-loop containing nucleotide triphosphate hydrolases"/>
    <property type="match status" value="3"/>
</dbReference>
<dbReference type="PANTHER" id="PTHR43788:SF8">
    <property type="entry name" value="DNA-BINDING PROTEIN SMUBP-2"/>
    <property type="match status" value="1"/>
</dbReference>
<feature type="domain" description="DNA2/NAM7 helicase-like C-terminal" evidence="6">
    <location>
        <begin position="1303"/>
        <end position="1485"/>
    </location>
</feature>
<feature type="region of interest" description="Disordered" evidence="5">
    <location>
        <begin position="98"/>
        <end position="119"/>
    </location>
</feature>
<feature type="compositionally biased region" description="Low complexity" evidence="5">
    <location>
        <begin position="443"/>
        <end position="467"/>
    </location>
</feature>
<keyword evidence="4" id="KW-0067">ATP-binding</keyword>
<feature type="region of interest" description="Disordered" evidence="5">
    <location>
        <begin position="814"/>
        <end position="840"/>
    </location>
</feature>
<evidence type="ECO:0000313" key="9">
    <source>
        <dbReference type="Proteomes" id="UP000234331"/>
    </source>
</evidence>
<evidence type="ECO:0000313" key="8">
    <source>
        <dbReference type="EMBL" id="SNQ45476.1"/>
    </source>
</evidence>
<dbReference type="Pfam" id="PF18741">
    <property type="entry name" value="MTES_1575"/>
    <property type="match status" value="1"/>
</dbReference>
<dbReference type="InterPro" id="IPR050534">
    <property type="entry name" value="Coronavir_polyprotein_1ab"/>
</dbReference>
<feature type="domain" description="Restriction endonuclease type II-like" evidence="7">
    <location>
        <begin position="1541"/>
        <end position="1633"/>
    </location>
</feature>
<proteinExistence type="predicted"/>
<keyword evidence="3 8" id="KW-0347">Helicase</keyword>
<sequence>MSGPGEAHAPTADERAALADRCHRLVRFLHELAVARGTRVRRVEEHPLVVWLADLPTGIDPVEHAGPGEVLLTAPAAAALPPPPPPPPILADRLRLPDAAHADPGDPPTWQGGTGPDDERAEAAYRDWLPGWRIWAGRARADAERRALHNTLHALAARVAQEGDALELVLATGLLTWRPPGGPLIREHLLTTRVGCEIDPVSSDIRVRIPAGASTRLGDGPLLDAVPGFRPERTNTLHERLHNRPAAPLGPLDARLLRDWLTLALDIPSDGFTPQAAPPPPPDGDMPAQVSLAPALVLRVRGQAALLGYYERMLEALRGDGPPPLGLAQLVATLDTPRRLAWLAAEGATSGDVLGADPLLPLPTSPEQSRVLERLGADNGVVVEGPPGTGKTHTIANLICALLAEGQRVLVTSQKAQALRVLRAKLPPDLQRLCVSLTDTADPTEPAAETAAGTASGSAGPAGAPGAEVGSPELAASVNALAAERATYQPEALERRVERALRRREAALAAREALADQARTLRAAELAVHPDAEVGPGWGGTRAAVAARVRAGRPRHGWLPLPVPATPAAASPAGPAGPAGSAVGAAPLTDEQASELLVLLRRVPVGADGDAGVSLPDDGRPGAAGQWPVLAATRFAALLDIDAAARAAADIARAALDPPARGLLDALATAPAASVEPLRVAVTALARALDGLDAHAERLSERDWIPAALDDALAGRDRLPWAKVSAAAPLVAEAIRHVTDLGLHAVELPAAALAPGITGPASAVGADAGAVGGAAADSALLGAVAAIDPDADTAPHGYSAPDIANAVAAGTGWDTTARQGTAPDPTGDGDAQDPAAGAGLDPATLLARGEALAAHLDEGGEVRRRWRSRVQREADALLRHVTVDGLAPTTPDLLALALTRLRAQLAVDAAERAWTLIGRPPRPADPIEFRLSRLVEGQQVIEAIDAVVAARDQVTALAGQLAPGHPPAVASARQIRGLAATIAALAPVTAAAAADQALTDVAAEHDRLAAASHAPSRLADVAAATTARDRDAYAEAEAALSAQLTRQRDAARRDALLAQVRAAHPALADLLTTATTATAMTATEPRTGGDTPPGAEADEDPWPGRLGAFTAAWSWARAASWLARVADADQPSPTDLDAELDAAEDVVAATTAELAGARAWRHCLARMGAEQSAALRAYADAVAAGGTLGGRHTERYRQAAREAMEVAQSAVPAWVMPIGEVLSTIPPVRDSFDVVIVDEGSQAGLDSLFLLWLAPRVIVVGDDRQCTPPDDPAQDSGAVLDRLDALLPDVPSWLRVGFTPRSSLFGLLRTRFGEVVRLREHFRCMPEIIEWSSAMFYRDAPLVPLRQFGADRLPPLAARFVPHGATVATPAGPRNPAEADALVAQVLACAEDARYGGLTFGVVVAQGTAQATLIRDLLTERMSAAEHLRRRLRVGTPADFQGDERDVVFVSLVVAPADRPVPLTRLEYQRRFNVAASRARDQVWLFHSVGLTDLDHQDLRHSYLGYVLSSARSAVPPAGARAPSPAEVPLDRPHPAFGSLFEQRVFRRIAERGYLVAPRLEVNGQEIDLVVYGGRARFAVGCDGDAGTGPERIARDFDRERELRRAGWRFWRVRQSDFERDPDAALATLWPRLAAVGIAPLAPAVTPGAAGVPLVGAGACRRRRGARPLAADRPVRTGGPR</sequence>
<evidence type="ECO:0000259" key="7">
    <source>
        <dbReference type="Pfam" id="PF18741"/>
    </source>
</evidence>
<evidence type="ECO:0000256" key="3">
    <source>
        <dbReference type="ARBA" id="ARBA00022806"/>
    </source>
</evidence>
<feature type="region of interest" description="Disordered" evidence="5">
    <location>
        <begin position="1077"/>
        <end position="1099"/>
    </location>
</feature>
<dbReference type="Proteomes" id="UP000234331">
    <property type="component" value="Unassembled WGS sequence"/>
</dbReference>
<organism evidence="8 9">
    <name type="scientific">Frankia canadensis</name>
    <dbReference type="NCBI Taxonomy" id="1836972"/>
    <lineage>
        <taxon>Bacteria</taxon>
        <taxon>Bacillati</taxon>
        <taxon>Actinomycetota</taxon>
        <taxon>Actinomycetes</taxon>
        <taxon>Frankiales</taxon>
        <taxon>Frankiaceae</taxon>
        <taxon>Frankia</taxon>
    </lineage>
</organism>
<dbReference type="EMBL" id="FZMO01000002">
    <property type="protein sequence ID" value="SNQ45476.1"/>
    <property type="molecule type" value="Genomic_DNA"/>
</dbReference>
<gene>
    <name evidence="8" type="ORF">FRACA_100044</name>
</gene>
<dbReference type="InterPro" id="IPR049468">
    <property type="entry name" value="Restrct_endonuc-II-like_dom"/>
</dbReference>
<dbReference type="GO" id="GO:0005524">
    <property type="term" value="F:ATP binding"/>
    <property type="evidence" value="ECO:0007669"/>
    <property type="project" value="UniProtKB-KW"/>
</dbReference>
<dbReference type="GO" id="GO:0043139">
    <property type="term" value="F:5'-3' DNA helicase activity"/>
    <property type="evidence" value="ECO:0007669"/>
    <property type="project" value="TreeGrafter"/>
</dbReference>
<dbReference type="InterPro" id="IPR041679">
    <property type="entry name" value="DNA2/NAM7-like_C"/>
</dbReference>
<keyword evidence="9" id="KW-1185">Reference proteome</keyword>
<reference evidence="8 9" key="1">
    <citation type="submission" date="2017-06" db="EMBL/GenBank/DDBJ databases">
        <authorList>
            <person name="Kim H.J."/>
            <person name="Triplett B.A."/>
        </authorList>
    </citation>
    <scope>NUCLEOTIDE SEQUENCE [LARGE SCALE GENOMIC DNA]</scope>
    <source>
        <strain evidence="8">FRACA_ARgP5</strain>
    </source>
</reference>
<dbReference type="Pfam" id="PF13604">
    <property type="entry name" value="AAA_30"/>
    <property type="match status" value="1"/>
</dbReference>
<dbReference type="SUPFAM" id="SSF52540">
    <property type="entry name" value="P-loop containing nucleoside triphosphate hydrolases"/>
    <property type="match status" value="2"/>
</dbReference>
<protein>
    <submittedName>
        <fullName evidence="8">DNA helicase</fullName>
    </submittedName>
</protein>
<accession>A0A2I2KII8</accession>
<dbReference type="PANTHER" id="PTHR43788">
    <property type="entry name" value="DNA2/NAM7 HELICASE FAMILY MEMBER"/>
    <property type="match status" value="1"/>
</dbReference>
<evidence type="ECO:0000256" key="2">
    <source>
        <dbReference type="ARBA" id="ARBA00022801"/>
    </source>
</evidence>
<keyword evidence="2" id="KW-0378">Hydrolase</keyword>
<dbReference type="CDD" id="cd18808">
    <property type="entry name" value="SF1_C_Upf1"/>
    <property type="match status" value="1"/>
</dbReference>
<dbReference type="InterPro" id="IPR047187">
    <property type="entry name" value="SF1_C_Upf1"/>
</dbReference>
<evidence type="ECO:0000256" key="4">
    <source>
        <dbReference type="ARBA" id="ARBA00022840"/>
    </source>
</evidence>
<evidence type="ECO:0000256" key="1">
    <source>
        <dbReference type="ARBA" id="ARBA00022741"/>
    </source>
</evidence>
<dbReference type="Pfam" id="PF13087">
    <property type="entry name" value="AAA_12"/>
    <property type="match status" value="1"/>
</dbReference>
<evidence type="ECO:0000259" key="6">
    <source>
        <dbReference type="Pfam" id="PF13087"/>
    </source>
</evidence>
<keyword evidence="1" id="KW-0547">Nucleotide-binding</keyword>
<feature type="region of interest" description="Disordered" evidence="5">
    <location>
        <begin position="443"/>
        <end position="470"/>
    </location>
</feature>
<evidence type="ECO:0000256" key="5">
    <source>
        <dbReference type="SAM" id="MobiDB-lite"/>
    </source>
</evidence>